<evidence type="ECO:0000256" key="1">
    <source>
        <dbReference type="ARBA" id="ARBA00007469"/>
    </source>
</evidence>
<reference evidence="7" key="2">
    <citation type="journal article" date="2023" name="Plants (Basel)">
        <title>Annotation of the Turnera subulata (Passifloraceae) Draft Genome Reveals the S-Locus Evolved after the Divergence of Turneroideae from Passifloroideae in a Stepwise Manner.</title>
        <authorList>
            <person name="Henning P.M."/>
            <person name="Roalson E.H."/>
            <person name="Mir W."/>
            <person name="McCubbin A.G."/>
            <person name="Shore J.S."/>
        </authorList>
    </citation>
    <scope>NUCLEOTIDE SEQUENCE</scope>
    <source>
        <strain evidence="7">F60SS</strain>
    </source>
</reference>
<dbReference type="PANTHER" id="PTHR11240:SF75">
    <property type="entry name" value="RIBONUCLEASE 3"/>
    <property type="match status" value="1"/>
</dbReference>
<evidence type="ECO:0000256" key="4">
    <source>
        <dbReference type="ARBA" id="ARBA00022801"/>
    </source>
</evidence>
<dbReference type="PANTHER" id="PTHR11240">
    <property type="entry name" value="RIBONUCLEASE T2"/>
    <property type="match status" value="1"/>
</dbReference>
<dbReference type="OrthoDB" id="435754at2759"/>
<dbReference type="GO" id="GO:0016787">
    <property type="term" value="F:hydrolase activity"/>
    <property type="evidence" value="ECO:0007669"/>
    <property type="project" value="UniProtKB-KW"/>
</dbReference>
<dbReference type="Proteomes" id="UP001141552">
    <property type="component" value="Unassembled WGS sequence"/>
</dbReference>
<gene>
    <name evidence="7" type="ORF">Tsubulata_043559</name>
</gene>
<reference evidence="7" key="1">
    <citation type="submission" date="2022-02" db="EMBL/GenBank/DDBJ databases">
        <authorList>
            <person name="Henning P.M."/>
            <person name="McCubbin A.G."/>
            <person name="Shore J.S."/>
        </authorList>
    </citation>
    <scope>NUCLEOTIDE SEQUENCE</scope>
    <source>
        <strain evidence="7">F60SS</strain>
        <tissue evidence="7">Leaves</tissue>
    </source>
</reference>
<dbReference type="InterPro" id="IPR036430">
    <property type="entry name" value="RNase_T2-like_sf"/>
</dbReference>
<evidence type="ECO:0000256" key="5">
    <source>
        <dbReference type="ARBA" id="ARBA00023239"/>
    </source>
</evidence>
<keyword evidence="4" id="KW-0378">Hydrolase</keyword>
<dbReference type="EMBL" id="JAKUCV010001302">
    <property type="protein sequence ID" value="KAJ4846966.1"/>
    <property type="molecule type" value="Genomic_DNA"/>
</dbReference>
<dbReference type="Gene3D" id="3.90.730.10">
    <property type="entry name" value="Ribonuclease T2-like"/>
    <property type="match status" value="1"/>
</dbReference>
<dbReference type="GO" id="GO:0006401">
    <property type="term" value="P:RNA catabolic process"/>
    <property type="evidence" value="ECO:0007669"/>
    <property type="project" value="TreeGrafter"/>
</dbReference>
<dbReference type="GO" id="GO:0033897">
    <property type="term" value="F:ribonuclease T2 activity"/>
    <property type="evidence" value="ECO:0007669"/>
    <property type="project" value="InterPro"/>
</dbReference>
<dbReference type="GO" id="GO:0003723">
    <property type="term" value="F:RNA binding"/>
    <property type="evidence" value="ECO:0007669"/>
    <property type="project" value="InterPro"/>
</dbReference>
<evidence type="ECO:0000256" key="3">
    <source>
        <dbReference type="ARBA" id="ARBA00022759"/>
    </source>
</evidence>
<dbReference type="SUPFAM" id="SSF55895">
    <property type="entry name" value="Ribonuclease Rh-like"/>
    <property type="match status" value="1"/>
</dbReference>
<dbReference type="InterPro" id="IPR001568">
    <property type="entry name" value="RNase_T2-like"/>
</dbReference>
<sequence>MFQLDFKVYFKSALDRFQELNLMQELGQAGIRPNSTHTVKLSAVRNALSSSGLNPVIRCNTDRNLNALQLFEIFLCVQADGKSFVPCGANVRSSCEVGGVVDPDIYFPAN</sequence>
<name>A0A9Q0GEK6_9ROSI</name>
<accession>A0A9Q0GEK6</accession>
<dbReference type="GO" id="GO:0005576">
    <property type="term" value="C:extracellular region"/>
    <property type="evidence" value="ECO:0007669"/>
    <property type="project" value="TreeGrafter"/>
</dbReference>
<comment type="similarity">
    <text evidence="1 6">Belongs to the RNase T2 family.</text>
</comment>
<dbReference type="AlphaFoldDB" id="A0A9Q0GEK6"/>
<evidence type="ECO:0000313" key="8">
    <source>
        <dbReference type="Proteomes" id="UP001141552"/>
    </source>
</evidence>
<keyword evidence="8" id="KW-1185">Reference proteome</keyword>
<evidence type="ECO:0000256" key="6">
    <source>
        <dbReference type="RuleBase" id="RU004328"/>
    </source>
</evidence>
<protein>
    <submittedName>
        <fullName evidence="7">Uncharacterized protein</fullName>
    </submittedName>
</protein>
<organism evidence="7 8">
    <name type="scientific">Turnera subulata</name>
    <dbReference type="NCBI Taxonomy" id="218843"/>
    <lineage>
        <taxon>Eukaryota</taxon>
        <taxon>Viridiplantae</taxon>
        <taxon>Streptophyta</taxon>
        <taxon>Embryophyta</taxon>
        <taxon>Tracheophyta</taxon>
        <taxon>Spermatophyta</taxon>
        <taxon>Magnoliopsida</taxon>
        <taxon>eudicotyledons</taxon>
        <taxon>Gunneridae</taxon>
        <taxon>Pentapetalae</taxon>
        <taxon>rosids</taxon>
        <taxon>fabids</taxon>
        <taxon>Malpighiales</taxon>
        <taxon>Passifloraceae</taxon>
        <taxon>Turnera</taxon>
    </lineage>
</organism>
<comment type="caution">
    <text evidence="7">The sequence shown here is derived from an EMBL/GenBank/DDBJ whole genome shotgun (WGS) entry which is preliminary data.</text>
</comment>
<evidence type="ECO:0000256" key="2">
    <source>
        <dbReference type="ARBA" id="ARBA00022722"/>
    </source>
</evidence>
<keyword evidence="3" id="KW-0255">Endonuclease</keyword>
<proteinExistence type="inferred from homology"/>
<keyword evidence="2" id="KW-0540">Nuclease</keyword>
<keyword evidence="5" id="KW-0456">Lyase</keyword>
<evidence type="ECO:0000313" key="7">
    <source>
        <dbReference type="EMBL" id="KAJ4846966.1"/>
    </source>
</evidence>
<dbReference type="Pfam" id="PF00445">
    <property type="entry name" value="Ribonuclease_T2"/>
    <property type="match status" value="1"/>
</dbReference>